<dbReference type="Pfam" id="PF00528">
    <property type="entry name" value="BPD_transp_1"/>
    <property type="match status" value="2"/>
</dbReference>
<dbReference type="Gene3D" id="3.40.190.10">
    <property type="entry name" value="Periplasmic binding protein-like II"/>
    <property type="match status" value="2"/>
</dbReference>
<feature type="transmembrane region" description="Helical" evidence="5">
    <location>
        <begin position="562"/>
        <end position="581"/>
    </location>
</feature>
<dbReference type="InterPro" id="IPR000515">
    <property type="entry name" value="MetI-like"/>
</dbReference>
<feature type="transmembrane region" description="Helical" evidence="5">
    <location>
        <begin position="12"/>
        <end position="33"/>
    </location>
</feature>
<keyword evidence="3 5" id="KW-1133">Transmembrane helix</keyword>
<comment type="subcellular location">
    <subcellularLocation>
        <location evidence="5">Cell membrane</location>
        <topology evidence="5">Multi-pass membrane protein</topology>
    </subcellularLocation>
    <subcellularLocation>
        <location evidence="1">Membrane</location>
        <topology evidence="1">Multi-pass membrane protein</topology>
    </subcellularLocation>
</comment>
<evidence type="ECO:0000256" key="5">
    <source>
        <dbReference type="RuleBase" id="RU363032"/>
    </source>
</evidence>
<feature type="transmembrane region" description="Helical" evidence="5">
    <location>
        <begin position="241"/>
        <end position="265"/>
    </location>
</feature>
<feature type="transmembrane region" description="Helical" evidence="5">
    <location>
        <begin position="345"/>
        <end position="366"/>
    </location>
</feature>
<keyword evidence="2 5" id="KW-0812">Transmembrane</keyword>
<dbReference type="SUPFAM" id="SSF53850">
    <property type="entry name" value="Periplasmic binding protein-like II"/>
    <property type="match status" value="1"/>
</dbReference>
<organism evidence="7 8">
    <name type="scientific">Zhenpiania hominis</name>
    <dbReference type="NCBI Taxonomy" id="2763644"/>
    <lineage>
        <taxon>Bacteria</taxon>
        <taxon>Bacillati</taxon>
        <taxon>Bacillota</taxon>
        <taxon>Clostridia</taxon>
        <taxon>Peptostreptococcales</taxon>
        <taxon>Anaerovoracaceae</taxon>
        <taxon>Zhenpiania</taxon>
    </lineage>
</organism>
<dbReference type="SUPFAM" id="SSF161098">
    <property type="entry name" value="MetI-like"/>
    <property type="match status" value="2"/>
</dbReference>
<dbReference type="GO" id="GO:0055085">
    <property type="term" value="P:transmembrane transport"/>
    <property type="evidence" value="ECO:0007669"/>
    <property type="project" value="InterPro"/>
</dbReference>
<dbReference type="PANTHER" id="PTHR43496:SF1">
    <property type="entry name" value="POLYGALACTURONAN_RHAMNOGALACTURONAN TRANSPORT SYSTEM PERMEASE PROTEIN YTEP"/>
    <property type="match status" value="1"/>
</dbReference>
<feature type="transmembrane region" description="Helical" evidence="5">
    <location>
        <begin position="472"/>
        <end position="493"/>
    </location>
</feature>
<name>A0A923SUN1_9FIRM</name>
<feature type="transmembrane region" description="Helical" evidence="5">
    <location>
        <begin position="139"/>
        <end position="160"/>
    </location>
</feature>
<evidence type="ECO:0000313" key="8">
    <source>
        <dbReference type="Proteomes" id="UP000602647"/>
    </source>
</evidence>
<evidence type="ECO:0000256" key="2">
    <source>
        <dbReference type="ARBA" id="ARBA00022692"/>
    </source>
</evidence>
<evidence type="ECO:0000256" key="1">
    <source>
        <dbReference type="ARBA" id="ARBA00004141"/>
    </source>
</evidence>
<keyword evidence="5" id="KW-0813">Transport</keyword>
<comment type="similarity">
    <text evidence="5">Belongs to the binding-protein-dependent transport system permease family.</text>
</comment>
<keyword evidence="4 5" id="KW-0472">Membrane</keyword>
<feature type="transmembrane region" description="Helical" evidence="5">
    <location>
        <begin position="97"/>
        <end position="119"/>
    </location>
</feature>
<dbReference type="InterPro" id="IPR035906">
    <property type="entry name" value="MetI-like_sf"/>
</dbReference>
<keyword evidence="8" id="KW-1185">Reference proteome</keyword>
<feature type="transmembrane region" description="Helical" evidence="5">
    <location>
        <begin position="194"/>
        <end position="221"/>
    </location>
</feature>
<dbReference type="Gene3D" id="1.10.3720.10">
    <property type="entry name" value="MetI-like"/>
    <property type="match status" value="2"/>
</dbReference>
<reference evidence="7" key="1">
    <citation type="submission" date="2020-08" db="EMBL/GenBank/DDBJ databases">
        <title>Genome public.</title>
        <authorList>
            <person name="Liu C."/>
            <person name="Sun Q."/>
        </authorList>
    </citation>
    <scope>NUCLEOTIDE SEQUENCE</scope>
    <source>
        <strain evidence="7">BX12</strain>
    </source>
</reference>
<dbReference type="AlphaFoldDB" id="A0A923SUN1"/>
<sequence length="888" mass="97825">MHIKKNRELKLIFILLCVVFAVFLAAPMVQLLIKSFYEDGTISFSSYGEVLGGKGFMEALGNSFLVASCSAVLTTCIAFFLSYTVNYTNVGRKYKGLIQKVAVLPMLLPTITYGFAIIYSFGKQGLLTRLFGHQLFEIYGFNGLLLGYTIYTLPISFMLINNTMGYIDKKFMIVSRVMGDSPIRTFGVTVFRPLLGTLAASFIQTFFLCFTDFGIPAAVGGEFNVIASVLYDEMLGSVPDFGNGAVVALVMLIPSIISISILRFLERYNVRYNRISTIEIRRNRIRDSICGIGSGLLMLGVLSIFAVLFVVPFVEDWPYYTSFSLDHFRDVFNDPNLFGVYQNSLLVAIITAIIGTVVAYGSALLTARSTVNQKLKNIIDGIALVTNTIPGMVLGLAFLFVFTGTSLQNTFIIIIACNIIHFYSTPYLMMKNSLSKMNASWETTAMLMGDNWVKTIVRVVTPNAISSLLGVFSYYFINAMVTISAVIFIAGARTMVITTKIKELQYFNKFNEIFVLSLLILVTNVVAQILFSKLAQRSENKDKKVKKERSFKMIKGKRFKRATAMVLALTLMVGASVFSLTGCGGGSSDEQVVIYANSDDEAVEVMKNTLDENGYEGQYIFQTFGTSELGGKMLAEGSDIEADMIVMSTFYVESAQEENQMFRDITFDAATLEEHDSYCVPVICNAGSIIVNTEEMKANNLPTPKSIKDLADPVYKGHLSVTDIQSSSTAWLLVQALISEYGEEETKTILTGIYDNAGDHLEDSGSGPLKKIRAGEVALGFGLRAQAVADKKEGLPIDYIDPTEGNFTLTESVAVTDKGDSSKDLAMEMAQCIVEKARPGLLDIYPVALFEGETVDKENQLGNAKTFKEKLTVDLLEQHQAISESAKK</sequence>
<feature type="domain" description="ABC transmembrane type-1" evidence="6">
    <location>
        <begin position="341"/>
        <end position="531"/>
    </location>
</feature>
<evidence type="ECO:0000256" key="4">
    <source>
        <dbReference type="ARBA" id="ARBA00023136"/>
    </source>
</evidence>
<comment type="caution">
    <text evidence="7">The sequence shown here is derived from an EMBL/GenBank/DDBJ whole genome shotgun (WGS) entry which is preliminary data.</text>
</comment>
<proteinExistence type="inferred from homology"/>
<dbReference type="PROSITE" id="PS50928">
    <property type="entry name" value="ABC_TM1"/>
    <property type="match status" value="2"/>
</dbReference>
<protein>
    <submittedName>
        <fullName evidence="7">Extracellular solute-binding protein</fullName>
    </submittedName>
</protein>
<dbReference type="PANTHER" id="PTHR43496">
    <property type="entry name" value="PROTEIN LPLB"/>
    <property type="match status" value="1"/>
</dbReference>
<dbReference type="EMBL" id="JACRYT010000001">
    <property type="protein sequence ID" value="MBC6678538.1"/>
    <property type="molecule type" value="Genomic_DNA"/>
</dbReference>
<feature type="transmembrane region" description="Helical" evidence="5">
    <location>
        <begin position="378"/>
        <end position="404"/>
    </location>
</feature>
<evidence type="ECO:0000259" key="6">
    <source>
        <dbReference type="PROSITE" id="PS50928"/>
    </source>
</evidence>
<dbReference type="Proteomes" id="UP000602647">
    <property type="component" value="Unassembled WGS sequence"/>
</dbReference>
<evidence type="ECO:0000256" key="3">
    <source>
        <dbReference type="ARBA" id="ARBA00022989"/>
    </source>
</evidence>
<feature type="transmembrane region" description="Helical" evidence="5">
    <location>
        <begin position="64"/>
        <end position="85"/>
    </location>
</feature>
<dbReference type="RefSeq" id="WP_187301706.1">
    <property type="nucleotide sequence ID" value="NZ_CBCTQH010000042.1"/>
</dbReference>
<gene>
    <name evidence="7" type="ORF">H9L42_01685</name>
</gene>
<feature type="transmembrane region" description="Helical" evidence="5">
    <location>
        <begin position="410"/>
        <end position="429"/>
    </location>
</feature>
<dbReference type="Pfam" id="PF13343">
    <property type="entry name" value="SBP_bac_6"/>
    <property type="match status" value="1"/>
</dbReference>
<feature type="domain" description="ABC transmembrane type-1" evidence="6">
    <location>
        <begin position="60"/>
        <end position="262"/>
    </location>
</feature>
<feature type="transmembrane region" description="Helical" evidence="5">
    <location>
        <begin position="289"/>
        <end position="314"/>
    </location>
</feature>
<accession>A0A923SUN1</accession>
<evidence type="ECO:0000313" key="7">
    <source>
        <dbReference type="EMBL" id="MBC6678538.1"/>
    </source>
</evidence>
<dbReference type="GO" id="GO:0005886">
    <property type="term" value="C:plasma membrane"/>
    <property type="evidence" value="ECO:0007669"/>
    <property type="project" value="UniProtKB-SubCell"/>
</dbReference>
<feature type="transmembrane region" description="Helical" evidence="5">
    <location>
        <begin position="513"/>
        <end position="531"/>
    </location>
</feature>